<dbReference type="EMBL" id="FORX01000028">
    <property type="protein sequence ID" value="SFK49519.1"/>
    <property type="molecule type" value="Genomic_DNA"/>
</dbReference>
<dbReference type="PANTHER" id="PTHR37292">
    <property type="entry name" value="VNG6097C"/>
    <property type="match status" value="1"/>
</dbReference>
<proteinExistence type="predicted"/>
<evidence type="ECO:0000313" key="2">
    <source>
        <dbReference type="EMBL" id="SFK49519.1"/>
    </source>
</evidence>
<gene>
    <name evidence="2" type="ORF">SAMN04488082_12830</name>
</gene>
<keyword evidence="3" id="KW-1185">Reference proteome</keyword>
<dbReference type="InterPro" id="IPR004919">
    <property type="entry name" value="GmrSD_N"/>
</dbReference>
<protein>
    <recommendedName>
        <fullName evidence="1">GmrSD restriction endonucleases N-terminal domain-containing protein</fullName>
    </recommendedName>
</protein>
<dbReference type="AlphaFoldDB" id="A0A1I4A160"/>
<sequence length="613" mass="70677">MTTFDSTKSSLSELLRDIIAGKIQLPDFQRGWVWDDDHIRDLLVSIARSFPIGAVMLLEAGGEVRFQTRPVEGLERKIPKSQLPEKLILDGQQRLTTLTQTLALDEPVDTRTAKGKKIQRHYYFDIRKAVESPYSLEDAVIAVDDSRQLRSNFGRDVDLDLSTRELECKQLYFPCSQIMSSDDWEATLHQVAPEQFGAYMAFRKLVLTPFRTYQLPVILLKKETSKEAVCLVFEKVNTGGVALSVFELITASYAAEGYNLRDDWFGSNVRNVDSRQARIEKDDLLKGTESTEFLQAISLLTTHELRLADIQAGKTGKQVRPVSAKRADVLQLPLSAWHKWANSLESGFRQVGRFLRKECFYNRRDLPYSTQLIPLAAVLTQLGDRWLEPRIYDKLSQWFWCGVLGELYGGAVETRIANDYEELLRWVDDDEVIPRTVRDASFRPERFDTLRSRLSAAYKGINTLVLREGSKDWFWKASIRELDADEIAMDIHHIFPRAWCERKGIRSDRYDSILNKTPISYKANRKIGGDAPSVYIQRIQHEKQVKLNEEQMNKILATHALEPDLLRSDDFDRFVEDRCSRMVSLIERAMGKRVSLAEEKEEYEMRDEHVFSS</sequence>
<dbReference type="OrthoDB" id="9787127at2"/>
<name>A0A1I4A160_9BACT</name>
<accession>A0A1I4A160</accession>
<dbReference type="PANTHER" id="PTHR37292:SF2">
    <property type="entry name" value="DUF262 DOMAIN-CONTAINING PROTEIN"/>
    <property type="match status" value="1"/>
</dbReference>
<dbReference type="Pfam" id="PF03235">
    <property type="entry name" value="GmrSD_N"/>
    <property type="match status" value="1"/>
</dbReference>
<evidence type="ECO:0000313" key="3">
    <source>
        <dbReference type="Proteomes" id="UP000198635"/>
    </source>
</evidence>
<dbReference type="RefSeq" id="WP_092379369.1">
    <property type="nucleotide sequence ID" value="NZ_FORX01000028.1"/>
</dbReference>
<feature type="domain" description="GmrSD restriction endonucleases N-terminal" evidence="1">
    <location>
        <begin position="11"/>
        <end position="253"/>
    </location>
</feature>
<organism evidence="2 3">
    <name type="scientific">Desulfomicrobium apsheronum</name>
    <dbReference type="NCBI Taxonomy" id="52560"/>
    <lineage>
        <taxon>Bacteria</taxon>
        <taxon>Pseudomonadati</taxon>
        <taxon>Thermodesulfobacteriota</taxon>
        <taxon>Desulfovibrionia</taxon>
        <taxon>Desulfovibrionales</taxon>
        <taxon>Desulfomicrobiaceae</taxon>
        <taxon>Desulfomicrobium</taxon>
    </lineage>
</organism>
<dbReference type="STRING" id="52560.SAMN04488082_12830"/>
<dbReference type="Proteomes" id="UP000198635">
    <property type="component" value="Unassembled WGS sequence"/>
</dbReference>
<evidence type="ECO:0000259" key="1">
    <source>
        <dbReference type="Pfam" id="PF03235"/>
    </source>
</evidence>
<reference evidence="3" key="1">
    <citation type="submission" date="2016-10" db="EMBL/GenBank/DDBJ databases">
        <authorList>
            <person name="Varghese N."/>
            <person name="Submissions S."/>
        </authorList>
    </citation>
    <scope>NUCLEOTIDE SEQUENCE [LARGE SCALE GENOMIC DNA]</scope>
    <source>
        <strain evidence="3">DSM 5918</strain>
    </source>
</reference>